<name>A0A3G9JY85_9ACTN</name>
<protein>
    <submittedName>
        <fullName evidence="2">Uncharacterized protein</fullName>
    </submittedName>
</protein>
<evidence type="ECO:0000313" key="3">
    <source>
        <dbReference type="Proteomes" id="UP000273154"/>
    </source>
</evidence>
<accession>A0A3G9JY85</accession>
<evidence type="ECO:0000256" key="1">
    <source>
        <dbReference type="SAM" id="MobiDB-lite"/>
    </source>
</evidence>
<sequence length="78" mass="8402">MAGRLGEWAAGRTRGWPERPACARAPEGAEKRLPLAEGRDEPAAPPPVEKRGERRRDESVMVGPFSKRGPVQAPAAVC</sequence>
<evidence type="ECO:0000313" key="2">
    <source>
        <dbReference type="EMBL" id="BBH50353.1"/>
    </source>
</evidence>
<dbReference type="AlphaFoldDB" id="A0A3G9JY85"/>
<feature type="compositionally biased region" description="Basic and acidic residues" evidence="1">
    <location>
        <begin position="27"/>
        <end position="59"/>
    </location>
</feature>
<proteinExistence type="predicted"/>
<dbReference type="Proteomes" id="UP000273154">
    <property type="component" value="Chromosome"/>
</dbReference>
<dbReference type="EMBL" id="AP019367">
    <property type="protein sequence ID" value="BBH50353.1"/>
    <property type="molecule type" value="Genomic_DNA"/>
</dbReference>
<keyword evidence="3" id="KW-1185">Reference proteome</keyword>
<feature type="region of interest" description="Disordered" evidence="1">
    <location>
        <begin position="1"/>
        <end position="78"/>
    </location>
</feature>
<dbReference type="KEGG" id="pcat:Pcatena_09400"/>
<organism evidence="2 3">
    <name type="scientific">Parolsenella catena</name>
    <dbReference type="NCBI Taxonomy" id="2003188"/>
    <lineage>
        <taxon>Bacteria</taxon>
        <taxon>Bacillati</taxon>
        <taxon>Actinomycetota</taxon>
        <taxon>Coriobacteriia</taxon>
        <taxon>Coriobacteriales</taxon>
        <taxon>Atopobiaceae</taxon>
        <taxon>Parolsenella</taxon>
    </lineage>
</organism>
<reference evidence="3" key="1">
    <citation type="submission" date="2018-11" db="EMBL/GenBank/DDBJ databases">
        <title>Comparative genomics of Parolsenella catena and Libanicoccus massiliensis: Reclassification of Libanicoccus massiliensis as Parolsenella massiliensis comb. nov.</title>
        <authorList>
            <person name="Sakamoto M."/>
            <person name="Ikeyama N."/>
            <person name="Murakami T."/>
            <person name="Mori H."/>
            <person name="Yuki M."/>
            <person name="Ohkuma M."/>
        </authorList>
    </citation>
    <scope>NUCLEOTIDE SEQUENCE [LARGE SCALE GENOMIC DNA]</scope>
    <source>
        <strain evidence="3">JCM 31932</strain>
    </source>
</reference>
<gene>
    <name evidence="2" type="ORF">Pcatena_09400</name>
</gene>